<organism evidence="5 6">
    <name type="scientific">Gordonia pseudamarae</name>
    <dbReference type="NCBI Taxonomy" id="2831662"/>
    <lineage>
        <taxon>Bacteria</taxon>
        <taxon>Bacillati</taxon>
        <taxon>Actinomycetota</taxon>
        <taxon>Actinomycetes</taxon>
        <taxon>Mycobacteriales</taxon>
        <taxon>Gordoniaceae</taxon>
        <taxon>Gordonia</taxon>
    </lineage>
</organism>
<comment type="cofactor">
    <cofactor evidence="1">
        <name>pantetheine 4'-phosphate</name>
        <dbReference type="ChEBI" id="CHEBI:47942"/>
    </cofactor>
</comment>
<sequence>MTEPIALTCAQAGLWFGQTLAPDNATFNVCDAIEIPGDIDVESLVRAAHLAVSESDALTTRLVASGDGWRQLPGDFDPAPPTVVRTDADDPWPVITEQMRRWTGRPHDLSVEPGVHHWVISAPGRTFWVLAVHHALIDAYGLSLVFNRGAAIYAHLLAGTQDTAAPLDPIAKVVDGDLNYLASDAYRSDAAFWSERLDGAPETGLSGQADAVRTIRTTLPRIPGSWTIAVTAGVAGYLARVRGEDEISLGFLLMNRLGSPSARVPTVSVNLVPLRVTTRPADTVAEIIAGTESVIRELSRHQRYRGRPVGGEDGTGHGTGPTLTGGFSRFAGTVVNAKPFAPSVRFDGRDAAQHSIERGPVQDFSVTIAPTGDGELGLLIDADAGLYDDRALSRLSDDIARFLVAFTDPASADRKLATLALLTDAETEHVARLGRGGPNPGGVSMIETFDATVAADPDAIAILAPDATWTFAELSARTEVLARTLRAAGVRADDPVAILADSSAATVAAILAVWRAHGAFVPIDPRYPADRVTYLLEDCRARVVLVTESTRELAGRYLPAGATLIDLASTDAPDNTEIVLPQDYPHPESTAYVIYTSGSTGLPKGVVIPHRSICTLLGSHRFFTMPDEKIRILSTHTFSFDSAVVPLAWMCFGHHLHLIDRADVTDPDVVIDFIRGHRIDYVDAVPALQAEYVRAGLVNPSFGQHIPRWLSTGGEAFSPSLWTELHQNPAVTVFNLYGPTETTVEITFATVADTPRPSIGVPSLGADLHILDRHLRPVAAGDEGELYIGGQQLARAYHRRPDLTAQRFVASPFVTGERLYRTGDLVRWNTFGQLDYLGRADDQVKVRGYRVELGEVESAVTAAARTLGLPVGAVVADVRSSEGSPARLVAYLTGTATDDFAALRENIARIAPSYIVPSAFVPIDTIPLSPAGKTDRRALPDPWHGQPVAAQPVTGDSPVAILSGLIADILELPSVAPDEDFFSLGGDSIISIQLTSRAREFGIVVTPRQVFELRTAQALADAADRSSAATVTADPAQAVGEIALTPLMHRVLRGGGPLDRFAQIRAYRIPPGASPADLSDTLDAVRRAHPMLRARLTDAGLVVDRSPADDADTSVQDVSIPAGLGVAAARTWAEQRITEAAGLLRPRTGLMSRGLLIRDLPIGDGATAEGVTDAFVLIVHHLVIDGVSWRVLSEDLRQAFDSVSRAGAARLPAPTTSFREWSRGLVARAADTDIAAGAGLWEHPPAAPGPDDIAVSARPLDAAVDVASAVDRFEVDLPAREAISAIPDLYRTGPTEVLLATLALAIARVYPDDRPGSRRLFIDLEGHGRDETLVDGVDLSRTVGWFTAFWPVPVDIRADGVAAAQAADTLIKQVKERLAAPVFGGLEYGLLTELAPGAEPQRPSGVLFNYLGRLTTGEGTGPFSAVWPDTPIIVVRDDSMPVSHPLEINAVAVAVGDELRLRAEISFVRTLISRERAQRIVAEWSAILAALTAPDTIGELGGITPSDSLIDDLTQDEIDEFADDFA</sequence>
<evidence type="ECO:0000256" key="1">
    <source>
        <dbReference type="ARBA" id="ARBA00001957"/>
    </source>
</evidence>
<dbReference type="Pfam" id="PF00501">
    <property type="entry name" value="AMP-binding"/>
    <property type="match status" value="1"/>
</dbReference>
<dbReference type="Gene3D" id="3.30.559.30">
    <property type="entry name" value="Nonribosomal peptide synthetase, condensation domain"/>
    <property type="match status" value="2"/>
</dbReference>
<dbReference type="Gene3D" id="3.30.300.30">
    <property type="match status" value="1"/>
</dbReference>
<dbReference type="RefSeq" id="WP_213248087.1">
    <property type="nucleotide sequence ID" value="NZ_CP045806.1"/>
</dbReference>
<dbReference type="InterPro" id="IPR020806">
    <property type="entry name" value="PKS_PP-bd"/>
</dbReference>
<dbReference type="CDD" id="cd05930">
    <property type="entry name" value="A_NRPS"/>
    <property type="match status" value="1"/>
</dbReference>
<evidence type="ECO:0000256" key="2">
    <source>
        <dbReference type="ARBA" id="ARBA00022450"/>
    </source>
</evidence>
<dbReference type="PANTHER" id="PTHR45527">
    <property type="entry name" value="NONRIBOSOMAL PEPTIDE SYNTHETASE"/>
    <property type="match status" value="1"/>
</dbReference>
<dbReference type="InterPro" id="IPR045851">
    <property type="entry name" value="AMP-bd_C_sf"/>
</dbReference>
<dbReference type="Gene3D" id="3.40.50.980">
    <property type="match status" value="2"/>
</dbReference>
<proteinExistence type="predicted"/>
<evidence type="ECO:0000259" key="4">
    <source>
        <dbReference type="PROSITE" id="PS50075"/>
    </source>
</evidence>
<dbReference type="PROSITE" id="PS50075">
    <property type="entry name" value="CARRIER"/>
    <property type="match status" value="1"/>
</dbReference>
<dbReference type="InterPro" id="IPR006162">
    <property type="entry name" value="Ppantetheine_attach_site"/>
</dbReference>
<dbReference type="Gene3D" id="3.30.559.10">
    <property type="entry name" value="Chloramphenicol acetyltransferase-like domain"/>
    <property type="match status" value="2"/>
</dbReference>
<dbReference type="NCBIfam" id="TIGR01733">
    <property type="entry name" value="AA-adenyl-dom"/>
    <property type="match status" value="1"/>
</dbReference>
<dbReference type="InterPro" id="IPR036736">
    <property type="entry name" value="ACP-like_sf"/>
</dbReference>
<protein>
    <submittedName>
        <fullName evidence="5">Amino acid adenylation domain-containing protein</fullName>
    </submittedName>
</protein>
<evidence type="ECO:0000313" key="5">
    <source>
        <dbReference type="EMBL" id="QHN34692.1"/>
    </source>
</evidence>
<dbReference type="InterPro" id="IPR001242">
    <property type="entry name" value="Condensation_dom"/>
</dbReference>
<dbReference type="InterPro" id="IPR000873">
    <property type="entry name" value="AMP-dep_synth/lig_dom"/>
</dbReference>
<dbReference type="PANTHER" id="PTHR45527:SF1">
    <property type="entry name" value="FATTY ACID SYNTHASE"/>
    <property type="match status" value="1"/>
</dbReference>
<dbReference type="EMBL" id="CP045809">
    <property type="protein sequence ID" value="QHN34692.1"/>
    <property type="molecule type" value="Genomic_DNA"/>
</dbReference>
<dbReference type="Pfam" id="PF00550">
    <property type="entry name" value="PP-binding"/>
    <property type="match status" value="1"/>
</dbReference>
<feature type="domain" description="Carrier" evidence="4">
    <location>
        <begin position="953"/>
        <end position="1027"/>
    </location>
</feature>
<gene>
    <name evidence="5" type="ORF">GII31_07040</name>
</gene>
<dbReference type="SUPFAM" id="SSF52777">
    <property type="entry name" value="CoA-dependent acyltransferases"/>
    <property type="match status" value="4"/>
</dbReference>
<evidence type="ECO:0000313" key="6">
    <source>
        <dbReference type="Proteomes" id="UP001059836"/>
    </source>
</evidence>
<accession>A0ABX6IFT1</accession>
<dbReference type="InterPro" id="IPR023213">
    <property type="entry name" value="CAT-like_dom_sf"/>
</dbReference>
<dbReference type="SUPFAM" id="SSF47336">
    <property type="entry name" value="ACP-like"/>
    <property type="match status" value="1"/>
</dbReference>
<keyword evidence="2" id="KW-0596">Phosphopantetheine</keyword>
<evidence type="ECO:0000256" key="3">
    <source>
        <dbReference type="ARBA" id="ARBA00022553"/>
    </source>
</evidence>
<keyword evidence="6" id="KW-1185">Reference proteome</keyword>
<dbReference type="PROSITE" id="PS00012">
    <property type="entry name" value="PHOSPHOPANTETHEINE"/>
    <property type="match status" value="1"/>
</dbReference>
<dbReference type="SUPFAM" id="SSF56801">
    <property type="entry name" value="Acetyl-CoA synthetase-like"/>
    <property type="match status" value="1"/>
</dbReference>
<dbReference type="InterPro" id="IPR020845">
    <property type="entry name" value="AMP-binding_CS"/>
</dbReference>
<keyword evidence="3" id="KW-0597">Phosphoprotein</keyword>
<dbReference type="Gene3D" id="2.30.38.10">
    <property type="entry name" value="Luciferase, Domain 3"/>
    <property type="match status" value="1"/>
</dbReference>
<dbReference type="Gene3D" id="1.10.1200.10">
    <property type="entry name" value="ACP-like"/>
    <property type="match status" value="1"/>
</dbReference>
<name>A0ABX6IFT1_9ACTN</name>
<dbReference type="Pfam" id="PF00668">
    <property type="entry name" value="Condensation"/>
    <property type="match status" value="2"/>
</dbReference>
<reference evidence="5" key="1">
    <citation type="journal article" date="2021" name="Nat. Microbiol.">
        <title>Cocultivation of an ultrasmall environmental parasitic bacterium with lytic ability against bacteria associated with wastewater foams.</title>
        <authorList>
            <person name="Batinovic S."/>
            <person name="Rose J.J.A."/>
            <person name="Ratcliffe J."/>
            <person name="Seviour R.J."/>
            <person name="Petrovski S."/>
        </authorList>
    </citation>
    <scope>NUCLEOTIDE SEQUENCE</scope>
    <source>
        <strain evidence="5">CON9</strain>
    </source>
</reference>
<dbReference type="InterPro" id="IPR009081">
    <property type="entry name" value="PP-bd_ACP"/>
</dbReference>
<dbReference type="InterPro" id="IPR010071">
    <property type="entry name" value="AA_adenyl_dom"/>
</dbReference>
<dbReference type="PROSITE" id="PS00455">
    <property type="entry name" value="AMP_BINDING"/>
    <property type="match status" value="1"/>
</dbReference>
<dbReference type="Proteomes" id="UP001059836">
    <property type="component" value="Chromosome"/>
</dbReference>
<dbReference type="SMART" id="SM00823">
    <property type="entry name" value="PKS_PP"/>
    <property type="match status" value="1"/>
</dbReference>